<dbReference type="GO" id="GO:0032259">
    <property type="term" value="P:methylation"/>
    <property type="evidence" value="ECO:0007669"/>
    <property type="project" value="UniProtKB-KW"/>
</dbReference>
<dbReference type="InterPro" id="IPR029063">
    <property type="entry name" value="SAM-dependent_MTases_sf"/>
</dbReference>
<keyword evidence="1" id="KW-0489">Methyltransferase</keyword>
<accession>Q6UD22</accession>
<gene>
    <name evidence="1" type="ORF">ANT32C12.04</name>
</gene>
<protein>
    <submittedName>
        <fullName evidence="1">Predicted methylase</fullName>
    </submittedName>
</protein>
<dbReference type="AlphaFoldDB" id="Q6UD22"/>
<organism evidence="1">
    <name type="scientific">uncultured marine proteobacterium ANT32C12</name>
    <dbReference type="NCBI Taxonomy" id="248048"/>
    <lineage>
        <taxon>Bacteria</taxon>
        <taxon>Pseudomonadati</taxon>
        <taxon>Pseudomonadota</taxon>
        <taxon>environmental samples</taxon>
    </lineage>
</organism>
<evidence type="ECO:0000313" key="1">
    <source>
        <dbReference type="EMBL" id="AAR05218.1"/>
    </source>
</evidence>
<proteinExistence type="predicted"/>
<reference evidence="1" key="2">
    <citation type="submission" date="2003-08" db="EMBL/GenBank/DDBJ databases">
        <authorList>
            <person name="de la Torre J.R."/>
            <person name="Christianson L.M."/>
            <person name="Beja O."/>
            <person name="Suzuki M.T."/>
            <person name="Karl D.M."/>
            <person name="Heidelberg J.F."/>
            <person name="DeLong E.F."/>
        </authorList>
    </citation>
    <scope>NUCLEOTIDE SEQUENCE</scope>
</reference>
<dbReference type="Pfam" id="PF13489">
    <property type="entry name" value="Methyltransf_23"/>
    <property type="match status" value="1"/>
</dbReference>
<dbReference type="EMBL" id="AY372453">
    <property type="protein sequence ID" value="AAR05218.1"/>
    <property type="molecule type" value="Genomic_DNA"/>
</dbReference>
<dbReference type="Gene3D" id="3.40.50.150">
    <property type="entry name" value="Vaccinia Virus protein VP39"/>
    <property type="match status" value="1"/>
</dbReference>
<dbReference type="SUPFAM" id="SSF53335">
    <property type="entry name" value="S-adenosyl-L-methionine-dependent methyltransferases"/>
    <property type="match status" value="1"/>
</dbReference>
<reference evidence="1" key="1">
    <citation type="journal article" date="2003" name="Proc. Natl. Acad. Sci. U.S.A.">
        <title>Proteorhodopsin genes are distributed among divergent marine bacterial taxa.</title>
        <authorList>
            <person name="De La Torre J.R."/>
            <person name="Christianson L.M."/>
            <person name="Beja O."/>
            <person name="Suzuki M.T."/>
            <person name="Karl D.M."/>
            <person name="Heidelberg J."/>
            <person name="DeLong E.F."/>
        </authorList>
    </citation>
    <scope>NUCLEOTIDE SEQUENCE</scope>
</reference>
<sequence>MERTAARSKPRNKIMNNCIVCESSLIEDFYTSDEKKHWKCNTCAAKFLDTIHYVDEETEKGRYLEHKNIIDDPGYRKFLSKLSDPLKSKLAPNSKGLDFGCGHGPALEDMLKSDGFEVDLYDPFFFPNQDIFTKQYDFITCTETVEHFFNPCDEFKTLDKLLLPGAWLGVMTDFITTEDAFDRWYYRRDPTHVVFYSEKTFEVIASQRGWSCEIPSKNIVLFKKIN</sequence>
<keyword evidence="1" id="KW-0808">Transferase</keyword>
<dbReference type="GO" id="GO:0008168">
    <property type="term" value="F:methyltransferase activity"/>
    <property type="evidence" value="ECO:0007669"/>
    <property type="project" value="UniProtKB-KW"/>
</dbReference>
<name>Q6UD22_9PROT</name>